<dbReference type="OrthoDB" id="455474at2"/>
<reference evidence="1 2" key="1">
    <citation type="submission" date="2006-03" db="EMBL/GenBank/DDBJ databases">
        <authorList>
            <person name="Pinhassi J."/>
            <person name="Pedros-Alio C."/>
            <person name="Ferriera S."/>
            <person name="Johnson J."/>
            <person name="Kravitz S."/>
            <person name="Halpern A."/>
            <person name="Remington K."/>
            <person name="Beeson K."/>
            <person name="Tran B."/>
            <person name="Rogers Y.-H."/>
            <person name="Friedman R."/>
            <person name="Venter J.C."/>
        </authorList>
    </citation>
    <scope>NUCLEOTIDE SEQUENCE [LARGE SCALE GENOMIC DNA]</scope>
    <source>
        <strain evidence="1 2">RED65</strain>
    </source>
</reference>
<evidence type="ECO:0000313" key="2">
    <source>
        <dbReference type="Proteomes" id="UP000004263"/>
    </source>
</evidence>
<dbReference type="STRING" id="207949.RED65_02358"/>
<dbReference type="RefSeq" id="WP_007019328.1">
    <property type="nucleotide sequence ID" value="NZ_CH724123.1"/>
</dbReference>
<name>Q1MY85_9GAMM</name>
<dbReference type="Gene3D" id="3.40.50.300">
    <property type="entry name" value="P-loop containing nucleotide triphosphate hydrolases"/>
    <property type="match status" value="1"/>
</dbReference>
<evidence type="ECO:0008006" key="3">
    <source>
        <dbReference type="Google" id="ProtNLM"/>
    </source>
</evidence>
<dbReference type="AlphaFoldDB" id="Q1MY85"/>
<proteinExistence type="predicted"/>
<protein>
    <recommendedName>
        <fullName evidence="3">Phosphoribulokinase/uridine kinase domain-containing protein</fullName>
    </recommendedName>
</protein>
<gene>
    <name evidence="1" type="ORF">RED65_02358</name>
</gene>
<comment type="caution">
    <text evidence="1">The sequence shown here is derived from an EMBL/GenBank/DDBJ whole genome shotgun (WGS) entry which is preliminary data.</text>
</comment>
<sequence>MNQLMNNAEIEALISSNLLPKNYQEGIRRYLIPLAQSICQHHEQFYKGKTWYIGLQGTQGSGKSTTAEFLRALIEQYPLSVTLVSIDDFYLTHQERTELSESVHPLLKTRGVPGTHDVQLAMDTLTGLSQEKITNVPHFDKAMDDRSSKTYWEKVHGAVDIVIFEGWCVGLPAQSDSELKTDVNELEAKEDTDHQWRQYVNEKLASEYQALYALLEDLIVLQAPDFDCVYEWRLLQEEKLKKAAIAESRSLDRIQSPEQIKRFISHYQRLTEHGLQNLKDYARWILKLNNQHEFTELVDQKPKKVLGQSQQEKGGEHE</sequence>
<dbReference type="SUPFAM" id="SSF52540">
    <property type="entry name" value="P-loop containing nucleoside triphosphate hydrolases"/>
    <property type="match status" value="1"/>
</dbReference>
<dbReference type="PANTHER" id="PTHR10285">
    <property type="entry name" value="URIDINE KINASE"/>
    <property type="match status" value="1"/>
</dbReference>
<organism evidence="1 2">
    <name type="scientific">Bermanella marisrubri</name>
    <dbReference type="NCBI Taxonomy" id="207949"/>
    <lineage>
        <taxon>Bacteria</taxon>
        <taxon>Pseudomonadati</taxon>
        <taxon>Pseudomonadota</taxon>
        <taxon>Gammaproteobacteria</taxon>
        <taxon>Oceanospirillales</taxon>
        <taxon>Oceanospirillaceae</taxon>
        <taxon>Bermanella</taxon>
    </lineage>
</organism>
<dbReference type="InterPro" id="IPR027417">
    <property type="entry name" value="P-loop_NTPase"/>
</dbReference>
<dbReference type="HOGENOM" id="CLU_056986_2_1_6"/>
<accession>Q1MY85</accession>
<dbReference type="EMBL" id="AAQH01000028">
    <property type="protein sequence ID" value="EAT10925.1"/>
    <property type="molecule type" value="Genomic_DNA"/>
</dbReference>
<evidence type="ECO:0000313" key="1">
    <source>
        <dbReference type="EMBL" id="EAT10925.1"/>
    </source>
</evidence>
<dbReference type="Proteomes" id="UP000004263">
    <property type="component" value="Unassembled WGS sequence"/>
</dbReference>
<keyword evidence="2" id="KW-1185">Reference proteome</keyword>